<sequence>MGERELNQSSFRVKVKVIGDELVVGNGSWSKSSVRLETPDTDYLLVITEDPDGPLKVVCFSGFNSVELRTNPKSWTPMCFLPDDFLGKNICREVFIIPPEQKFHWTDFAHITPP</sequence>
<dbReference type="EMBL" id="LCDE01000029">
    <property type="protein sequence ID" value="KKS45274.1"/>
    <property type="molecule type" value="Genomic_DNA"/>
</dbReference>
<comment type="caution">
    <text evidence="1">The sequence shown here is derived from an EMBL/GenBank/DDBJ whole genome shotgun (WGS) entry which is preliminary data.</text>
</comment>
<dbReference type="AlphaFoldDB" id="A0A0G0Z9C4"/>
<dbReference type="Proteomes" id="UP000034951">
    <property type="component" value="Unassembled WGS sequence"/>
</dbReference>
<reference evidence="1 2" key="1">
    <citation type="journal article" date="2015" name="Nature">
        <title>rRNA introns, odd ribosomes, and small enigmatic genomes across a large radiation of phyla.</title>
        <authorList>
            <person name="Brown C.T."/>
            <person name="Hug L.A."/>
            <person name="Thomas B.C."/>
            <person name="Sharon I."/>
            <person name="Castelle C.J."/>
            <person name="Singh A."/>
            <person name="Wilkins M.J."/>
            <person name="Williams K.H."/>
            <person name="Banfield J.F."/>
        </authorList>
    </citation>
    <scope>NUCLEOTIDE SEQUENCE [LARGE SCALE GENOMIC DNA]</scope>
</reference>
<proteinExistence type="predicted"/>
<organism evidence="1 2">
    <name type="scientific">Candidatus Azambacteria bacterium GW2011_GWA1_42_19</name>
    <dbReference type="NCBI Taxonomy" id="1618609"/>
    <lineage>
        <taxon>Bacteria</taxon>
        <taxon>Candidatus Azamiibacteriota</taxon>
    </lineage>
</organism>
<name>A0A0G0Z9C4_9BACT</name>
<evidence type="ECO:0000313" key="2">
    <source>
        <dbReference type="Proteomes" id="UP000034951"/>
    </source>
</evidence>
<gene>
    <name evidence="1" type="ORF">UV10_C0029G0004</name>
</gene>
<protein>
    <submittedName>
        <fullName evidence="1">Uncharacterized protein</fullName>
    </submittedName>
</protein>
<evidence type="ECO:0000313" key="1">
    <source>
        <dbReference type="EMBL" id="KKS45274.1"/>
    </source>
</evidence>
<accession>A0A0G0Z9C4</accession>